<proteinExistence type="predicted"/>
<dbReference type="AlphaFoldDB" id="A0A6J4L7I4"/>
<feature type="region of interest" description="Disordered" evidence="1">
    <location>
        <begin position="24"/>
        <end position="43"/>
    </location>
</feature>
<feature type="compositionally biased region" description="Low complexity" evidence="1">
    <location>
        <begin position="100"/>
        <end position="109"/>
    </location>
</feature>
<sequence length="186" mass="18896">MTSQSPEEIRAEIERTRANLSNDVDALAEEANPKNMARRQVDKVKDNVKDKGVGIKDRIMGTADDVRDSVSDTVHGVTGAVSDKVHGATDAAHGAGGSAAGSAQDAAASARGALSSAGDTVSDAPALARRKAQGNPLAAGLVAFGAGLLISSLIPASTKERELADTVKDKAQPLKTGITDAAKEVA</sequence>
<dbReference type="Pfam" id="PF12277">
    <property type="entry name" value="DUF3618"/>
    <property type="match status" value="1"/>
</dbReference>
<organism evidence="2">
    <name type="scientific">uncultured Friedmanniella sp</name>
    <dbReference type="NCBI Taxonomy" id="335381"/>
    <lineage>
        <taxon>Bacteria</taxon>
        <taxon>Bacillati</taxon>
        <taxon>Actinomycetota</taxon>
        <taxon>Actinomycetes</taxon>
        <taxon>Propionibacteriales</taxon>
        <taxon>Nocardioidaceae</taxon>
        <taxon>Friedmanniella</taxon>
        <taxon>environmental samples</taxon>
    </lineage>
</organism>
<gene>
    <name evidence="2" type="ORF">AVDCRST_MAG48-2855</name>
</gene>
<name>A0A6J4L7I4_9ACTN</name>
<evidence type="ECO:0000256" key="1">
    <source>
        <dbReference type="SAM" id="MobiDB-lite"/>
    </source>
</evidence>
<feature type="region of interest" description="Disordered" evidence="1">
    <location>
        <begin position="88"/>
        <end position="109"/>
    </location>
</feature>
<dbReference type="EMBL" id="CADCTS010000410">
    <property type="protein sequence ID" value="CAA9324880.1"/>
    <property type="molecule type" value="Genomic_DNA"/>
</dbReference>
<protein>
    <recommendedName>
        <fullName evidence="3">DUF3618 domain-containing protein</fullName>
    </recommendedName>
</protein>
<dbReference type="InterPro" id="IPR022062">
    <property type="entry name" value="DUF3618"/>
</dbReference>
<feature type="non-terminal residue" evidence="2">
    <location>
        <position position="186"/>
    </location>
</feature>
<evidence type="ECO:0008006" key="3">
    <source>
        <dbReference type="Google" id="ProtNLM"/>
    </source>
</evidence>
<evidence type="ECO:0000313" key="2">
    <source>
        <dbReference type="EMBL" id="CAA9324880.1"/>
    </source>
</evidence>
<reference evidence="2" key="1">
    <citation type="submission" date="2020-02" db="EMBL/GenBank/DDBJ databases">
        <authorList>
            <person name="Meier V. D."/>
        </authorList>
    </citation>
    <scope>NUCLEOTIDE SEQUENCE</scope>
    <source>
        <strain evidence="2">AVDCRST_MAG48</strain>
    </source>
</reference>
<feature type="compositionally biased region" description="Basic and acidic residues" evidence="1">
    <location>
        <begin position="163"/>
        <end position="172"/>
    </location>
</feature>
<feature type="region of interest" description="Disordered" evidence="1">
    <location>
        <begin position="163"/>
        <end position="186"/>
    </location>
</feature>
<accession>A0A6J4L7I4</accession>
<dbReference type="Gene3D" id="6.10.140.1430">
    <property type="match status" value="1"/>
</dbReference>